<keyword evidence="5 6" id="KW-0413">Isomerase</keyword>
<dbReference type="EMBL" id="FOLW01000011">
    <property type="protein sequence ID" value="SFD25689.1"/>
    <property type="molecule type" value="Genomic_DNA"/>
</dbReference>
<dbReference type="InterPro" id="IPR001179">
    <property type="entry name" value="PPIase_FKBP_dom"/>
</dbReference>
<dbReference type="AlphaFoldDB" id="A0AAJ4WCS9"/>
<dbReference type="InterPro" id="IPR000774">
    <property type="entry name" value="PPIase_FKBP_N"/>
</dbReference>
<dbReference type="Proteomes" id="UP000226420">
    <property type="component" value="Unassembled WGS sequence"/>
</dbReference>
<proteinExistence type="inferred from homology"/>
<feature type="signal peptide" evidence="8">
    <location>
        <begin position="1"/>
        <end position="22"/>
    </location>
</feature>
<evidence type="ECO:0000256" key="6">
    <source>
        <dbReference type="PROSITE-ProRule" id="PRU00277"/>
    </source>
</evidence>
<evidence type="ECO:0000256" key="2">
    <source>
        <dbReference type="ARBA" id="ARBA00002388"/>
    </source>
</evidence>
<evidence type="ECO:0000313" key="11">
    <source>
        <dbReference type="Proteomes" id="UP000226420"/>
    </source>
</evidence>
<dbReference type="GO" id="GO:0006457">
    <property type="term" value="P:protein folding"/>
    <property type="evidence" value="ECO:0007669"/>
    <property type="project" value="InterPro"/>
</dbReference>
<evidence type="ECO:0000256" key="3">
    <source>
        <dbReference type="ARBA" id="ARBA00006577"/>
    </source>
</evidence>
<protein>
    <recommendedName>
        <fullName evidence="7">Peptidyl-prolyl cis-trans isomerase</fullName>
        <ecNumber evidence="7">5.2.1.8</ecNumber>
    </recommendedName>
</protein>
<evidence type="ECO:0000259" key="9">
    <source>
        <dbReference type="PROSITE" id="PS50059"/>
    </source>
</evidence>
<feature type="chain" id="PRO_5042477720" description="Peptidyl-prolyl cis-trans isomerase" evidence="8">
    <location>
        <begin position="23"/>
        <end position="264"/>
    </location>
</feature>
<dbReference type="RefSeq" id="WP_074824242.1">
    <property type="nucleotide sequence ID" value="NZ_FOLW01000011.1"/>
</dbReference>
<comment type="catalytic activity">
    <reaction evidence="1 6 7">
        <text>[protein]-peptidylproline (omega=180) = [protein]-peptidylproline (omega=0)</text>
        <dbReference type="Rhea" id="RHEA:16237"/>
        <dbReference type="Rhea" id="RHEA-COMP:10747"/>
        <dbReference type="Rhea" id="RHEA-COMP:10748"/>
        <dbReference type="ChEBI" id="CHEBI:83833"/>
        <dbReference type="ChEBI" id="CHEBI:83834"/>
        <dbReference type="EC" id="5.2.1.8"/>
    </reaction>
</comment>
<dbReference type="InterPro" id="IPR046357">
    <property type="entry name" value="PPIase_dom_sf"/>
</dbReference>
<dbReference type="Pfam" id="PF00254">
    <property type="entry name" value="FKBP_C"/>
    <property type="match status" value="1"/>
</dbReference>
<keyword evidence="4 6" id="KW-0697">Rotamase</keyword>
<evidence type="ECO:0000256" key="4">
    <source>
        <dbReference type="ARBA" id="ARBA00023110"/>
    </source>
</evidence>
<evidence type="ECO:0000256" key="1">
    <source>
        <dbReference type="ARBA" id="ARBA00000971"/>
    </source>
</evidence>
<name>A0AAJ4WCS9_9GAMM</name>
<comment type="function">
    <text evidence="2">PPIases accelerate the folding of proteins. It catalyzes the cis-trans isomerization of proline imidic peptide bonds in oligopeptides.</text>
</comment>
<gene>
    <name evidence="10" type="ORF">SAMN02745723_11157</name>
</gene>
<dbReference type="GO" id="GO:0003755">
    <property type="term" value="F:peptidyl-prolyl cis-trans isomerase activity"/>
    <property type="evidence" value="ECO:0007669"/>
    <property type="project" value="UniProtKB-UniRule"/>
</dbReference>
<evidence type="ECO:0000313" key="10">
    <source>
        <dbReference type="EMBL" id="SFD25689.1"/>
    </source>
</evidence>
<evidence type="ECO:0000256" key="8">
    <source>
        <dbReference type="SAM" id="SignalP"/>
    </source>
</evidence>
<evidence type="ECO:0000256" key="5">
    <source>
        <dbReference type="ARBA" id="ARBA00023235"/>
    </source>
</evidence>
<dbReference type="EC" id="5.2.1.8" evidence="7"/>
<feature type="domain" description="PPIase FKBP-type" evidence="9">
    <location>
        <begin position="170"/>
        <end position="255"/>
    </location>
</feature>
<dbReference type="Gene3D" id="1.10.287.460">
    <property type="entry name" value="Peptidyl-prolyl cis-trans isomerase, FKBP-type, N-terminal domain"/>
    <property type="match status" value="1"/>
</dbReference>
<dbReference type="SUPFAM" id="SSF54534">
    <property type="entry name" value="FKBP-like"/>
    <property type="match status" value="1"/>
</dbReference>
<dbReference type="PANTHER" id="PTHR43811:SF19">
    <property type="entry name" value="39 KDA FK506-BINDING NUCLEAR PROTEIN"/>
    <property type="match status" value="1"/>
</dbReference>
<sequence>MKSLFKVTLLATSMAFATGAMADDAASKTAAPAAATPATAPASAVKFDSEDQKAAYALGASLGGYMNNSLKDQDKLGVVLDRTQIQAGFKDAFESQSKLSDAEIEQTLQTFENRVKEKAQAKMMEEAKVNEAKGAEYRAKFAKEAGVKKTESGLLYKVETAGTGAAPKDSDSVVVNYKGTLIDGTEFDNSYKRNQPATFRLDSVIPGWTEGLKNLKKGGKMTLVIPPALAYGDNVIPGIPVNSTLVFQVELLDIKAEAAEPKKK</sequence>
<comment type="caution">
    <text evidence="10">The sequence shown here is derived from an EMBL/GenBank/DDBJ whole genome shotgun (WGS) entry which is preliminary data.</text>
</comment>
<comment type="similarity">
    <text evidence="3 7">Belongs to the FKBP-type PPIase family.</text>
</comment>
<organism evidence="10 11">
    <name type="scientific">Pragia fontium DSM 5563 = ATCC 49100</name>
    <dbReference type="NCBI Taxonomy" id="1122977"/>
    <lineage>
        <taxon>Bacteria</taxon>
        <taxon>Pseudomonadati</taxon>
        <taxon>Pseudomonadota</taxon>
        <taxon>Gammaproteobacteria</taxon>
        <taxon>Enterobacterales</taxon>
        <taxon>Budviciaceae</taxon>
        <taxon>Pragia</taxon>
    </lineage>
</organism>
<dbReference type="Pfam" id="PF01346">
    <property type="entry name" value="FKBP_N"/>
    <property type="match status" value="1"/>
</dbReference>
<dbReference type="PROSITE" id="PS50059">
    <property type="entry name" value="FKBP_PPIASE"/>
    <property type="match status" value="1"/>
</dbReference>
<keyword evidence="8" id="KW-0732">Signal</keyword>
<dbReference type="InterPro" id="IPR036944">
    <property type="entry name" value="PPIase_FKBP_N_sf"/>
</dbReference>
<dbReference type="NCBIfam" id="NF008150">
    <property type="entry name" value="PRK10902.1"/>
    <property type="match status" value="1"/>
</dbReference>
<accession>A0AAJ4WCS9</accession>
<dbReference type="Gene3D" id="3.10.50.40">
    <property type="match status" value="1"/>
</dbReference>
<dbReference type="PANTHER" id="PTHR43811">
    <property type="entry name" value="FKBP-TYPE PEPTIDYL-PROLYL CIS-TRANS ISOMERASE FKPA"/>
    <property type="match status" value="1"/>
</dbReference>
<reference evidence="10 11" key="1">
    <citation type="submission" date="2016-10" db="EMBL/GenBank/DDBJ databases">
        <authorList>
            <person name="Varghese N."/>
            <person name="Submissions S."/>
        </authorList>
    </citation>
    <scope>NUCLEOTIDE SEQUENCE [LARGE SCALE GENOMIC DNA]</scope>
    <source>
        <strain evidence="10 11">DSM 5563</strain>
    </source>
</reference>
<evidence type="ECO:0000256" key="7">
    <source>
        <dbReference type="RuleBase" id="RU003915"/>
    </source>
</evidence>